<dbReference type="AlphaFoldDB" id="A0A5C5YTV2"/>
<keyword evidence="3" id="KW-1185">Reference proteome</keyword>
<protein>
    <submittedName>
        <fullName evidence="2">Uncharacterized protein</fullName>
    </submittedName>
</protein>
<feature type="chain" id="PRO_5022711222" evidence="1">
    <location>
        <begin position="23"/>
        <end position="219"/>
    </location>
</feature>
<evidence type="ECO:0000313" key="3">
    <source>
        <dbReference type="Proteomes" id="UP000318478"/>
    </source>
</evidence>
<sequence length="219" mass="24492" precursor="true">MQNFSRYLFVVALVTAPAVASAQYYYGGGQPYYNGYGGGYHASTAGESYARGMADAVRAQGEKNLADSQAAMNIEDARSANIDNRTKATNAYWERKKIYEENTAEQRYKDAQERAKVRDRNMLKSISANELDPTTGQVSWPALLKQETFDEFRKPLDDTFAKKGADGVLSSDDYLEAKSLIKQFRTAVTAQRGEFADDIISPSLRFLLKLDRELDADFS</sequence>
<keyword evidence="1" id="KW-0732">Signal</keyword>
<accession>A0A5C5YTV2</accession>
<dbReference type="RefSeq" id="WP_146584337.1">
    <property type="nucleotide sequence ID" value="NZ_SJPO01000002.1"/>
</dbReference>
<reference evidence="2 3" key="1">
    <citation type="submission" date="2019-02" db="EMBL/GenBank/DDBJ databases">
        <title>Deep-cultivation of Planctomycetes and their phenomic and genomic characterization uncovers novel biology.</title>
        <authorList>
            <person name="Wiegand S."/>
            <person name="Jogler M."/>
            <person name="Boedeker C."/>
            <person name="Pinto D."/>
            <person name="Vollmers J."/>
            <person name="Rivas-Marin E."/>
            <person name="Kohn T."/>
            <person name="Peeters S.H."/>
            <person name="Heuer A."/>
            <person name="Rast P."/>
            <person name="Oberbeckmann S."/>
            <person name="Bunk B."/>
            <person name="Jeske O."/>
            <person name="Meyerdierks A."/>
            <person name="Storesund J.E."/>
            <person name="Kallscheuer N."/>
            <person name="Luecker S."/>
            <person name="Lage O.M."/>
            <person name="Pohl T."/>
            <person name="Merkel B.J."/>
            <person name="Hornburger P."/>
            <person name="Mueller R.-W."/>
            <person name="Bruemmer F."/>
            <person name="Labrenz M."/>
            <person name="Spormann A.M."/>
            <person name="Op Den Camp H."/>
            <person name="Overmann J."/>
            <person name="Amann R."/>
            <person name="Jetten M.S.M."/>
            <person name="Mascher T."/>
            <person name="Medema M.H."/>
            <person name="Devos D.P."/>
            <person name="Kaster A.-K."/>
            <person name="Ovreas L."/>
            <person name="Rohde M."/>
            <person name="Galperin M.Y."/>
            <person name="Jogler C."/>
        </authorList>
    </citation>
    <scope>NUCLEOTIDE SEQUENCE [LARGE SCALE GENOMIC DNA]</scope>
    <source>
        <strain evidence="2 3">Pla123a</strain>
    </source>
</reference>
<gene>
    <name evidence="2" type="ORF">Pla123a_08860</name>
</gene>
<proteinExistence type="predicted"/>
<dbReference type="Proteomes" id="UP000318478">
    <property type="component" value="Unassembled WGS sequence"/>
</dbReference>
<feature type="signal peptide" evidence="1">
    <location>
        <begin position="1"/>
        <end position="22"/>
    </location>
</feature>
<dbReference type="OrthoDB" id="291789at2"/>
<comment type="caution">
    <text evidence="2">The sequence shown here is derived from an EMBL/GenBank/DDBJ whole genome shotgun (WGS) entry which is preliminary data.</text>
</comment>
<evidence type="ECO:0000256" key="1">
    <source>
        <dbReference type="SAM" id="SignalP"/>
    </source>
</evidence>
<dbReference type="EMBL" id="SJPO01000002">
    <property type="protein sequence ID" value="TWT78097.1"/>
    <property type="molecule type" value="Genomic_DNA"/>
</dbReference>
<organism evidence="2 3">
    <name type="scientific">Posidoniimonas polymericola</name>
    <dbReference type="NCBI Taxonomy" id="2528002"/>
    <lineage>
        <taxon>Bacteria</taxon>
        <taxon>Pseudomonadati</taxon>
        <taxon>Planctomycetota</taxon>
        <taxon>Planctomycetia</taxon>
        <taxon>Pirellulales</taxon>
        <taxon>Lacipirellulaceae</taxon>
        <taxon>Posidoniimonas</taxon>
    </lineage>
</organism>
<name>A0A5C5YTV2_9BACT</name>
<evidence type="ECO:0000313" key="2">
    <source>
        <dbReference type="EMBL" id="TWT78097.1"/>
    </source>
</evidence>